<dbReference type="Gene3D" id="3.30.200.20">
    <property type="entry name" value="Phosphorylase Kinase, domain 1"/>
    <property type="match status" value="1"/>
</dbReference>
<evidence type="ECO:0000256" key="3">
    <source>
        <dbReference type="ARBA" id="ARBA00012513"/>
    </source>
</evidence>
<organism evidence="23 24">
    <name type="scientific">Morella rubra</name>
    <name type="common">Chinese bayberry</name>
    <dbReference type="NCBI Taxonomy" id="262757"/>
    <lineage>
        <taxon>Eukaryota</taxon>
        <taxon>Viridiplantae</taxon>
        <taxon>Streptophyta</taxon>
        <taxon>Embryophyta</taxon>
        <taxon>Tracheophyta</taxon>
        <taxon>Spermatophyta</taxon>
        <taxon>Magnoliopsida</taxon>
        <taxon>eudicotyledons</taxon>
        <taxon>Gunneridae</taxon>
        <taxon>Pentapetalae</taxon>
        <taxon>rosids</taxon>
        <taxon>fabids</taxon>
        <taxon>Fagales</taxon>
        <taxon>Myricaceae</taxon>
        <taxon>Morella</taxon>
    </lineage>
</organism>
<dbReference type="Pfam" id="PF20431">
    <property type="entry name" value="E_motif"/>
    <property type="match status" value="1"/>
</dbReference>
<dbReference type="InterPro" id="IPR051824">
    <property type="entry name" value="LRR_Rcpt-Like_S/T_Kinase"/>
</dbReference>
<dbReference type="SUPFAM" id="SSF56112">
    <property type="entry name" value="Protein kinase-like (PK-like)"/>
    <property type="match status" value="1"/>
</dbReference>
<evidence type="ECO:0000256" key="11">
    <source>
        <dbReference type="ARBA" id="ARBA00022741"/>
    </source>
</evidence>
<keyword evidence="5" id="KW-0597">Phosphoprotein</keyword>
<keyword evidence="15 21" id="KW-0472">Membrane</keyword>
<name>A0A6A1VY03_9ROSI</name>
<keyword evidence="14 21" id="KW-1133">Transmembrane helix</keyword>
<keyword evidence="6" id="KW-0433">Leucine-rich repeat</keyword>
<evidence type="ECO:0000256" key="15">
    <source>
        <dbReference type="ARBA" id="ARBA00023136"/>
    </source>
</evidence>
<dbReference type="EMBL" id="RXIC02000022">
    <property type="protein sequence ID" value="KAB1216936.1"/>
    <property type="molecule type" value="Genomic_DNA"/>
</dbReference>
<comment type="similarity">
    <text evidence="2">Belongs to the PPR family. PCMP-H subfamily.</text>
</comment>
<reference evidence="23 24" key="1">
    <citation type="journal article" date="2019" name="Plant Biotechnol. J.">
        <title>The red bayberry genome and genetic basis of sex determination.</title>
        <authorList>
            <person name="Jia H.M."/>
            <person name="Jia H.J."/>
            <person name="Cai Q.L."/>
            <person name="Wang Y."/>
            <person name="Zhao H.B."/>
            <person name="Yang W.F."/>
            <person name="Wang G.Y."/>
            <person name="Li Y.H."/>
            <person name="Zhan D.L."/>
            <person name="Shen Y.T."/>
            <person name="Niu Q.F."/>
            <person name="Chang L."/>
            <person name="Qiu J."/>
            <person name="Zhao L."/>
            <person name="Xie H.B."/>
            <person name="Fu W.Y."/>
            <person name="Jin J."/>
            <person name="Li X.W."/>
            <person name="Jiao Y."/>
            <person name="Zhou C.C."/>
            <person name="Tu T."/>
            <person name="Chai C.Y."/>
            <person name="Gao J.L."/>
            <person name="Fan L.J."/>
            <person name="van de Weg E."/>
            <person name="Wang J.Y."/>
            <person name="Gao Z.S."/>
        </authorList>
    </citation>
    <scope>NUCLEOTIDE SEQUENCE [LARGE SCALE GENOMIC DNA]</scope>
    <source>
        <tissue evidence="23">Leaves</tissue>
    </source>
</reference>
<dbReference type="Pfam" id="PF01535">
    <property type="entry name" value="PPR"/>
    <property type="match status" value="6"/>
</dbReference>
<gene>
    <name evidence="23" type="ORF">CJ030_MR4G016051</name>
</gene>
<evidence type="ECO:0000256" key="5">
    <source>
        <dbReference type="ARBA" id="ARBA00022553"/>
    </source>
</evidence>
<keyword evidence="4" id="KW-0723">Serine/threonine-protein kinase</keyword>
<dbReference type="InterPro" id="IPR011009">
    <property type="entry name" value="Kinase-like_dom_sf"/>
</dbReference>
<keyword evidence="17" id="KW-0325">Glycoprotein</keyword>
<dbReference type="Pfam" id="PF14432">
    <property type="entry name" value="DYW_deaminase"/>
    <property type="match status" value="1"/>
</dbReference>
<feature type="repeat" description="PPR" evidence="20">
    <location>
        <begin position="336"/>
        <end position="370"/>
    </location>
</feature>
<keyword evidence="7" id="KW-0808">Transferase</keyword>
<dbReference type="PANTHER" id="PTHR48006">
    <property type="entry name" value="LEUCINE-RICH REPEAT-CONTAINING PROTEIN DDB_G0281931-RELATED"/>
    <property type="match status" value="1"/>
</dbReference>
<dbReference type="PROSITE" id="PS50011">
    <property type="entry name" value="PROTEIN_KINASE_DOM"/>
    <property type="match status" value="1"/>
</dbReference>
<evidence type="ECO:0000256" key="20">
    <source>
        <dbReference type="PROSITE-ProRule" id="PRU00708"/>
    </source>
</evidence>
<evidence type="ECO:0000256" key="10">
    <source>
        <dbReference type="ARBA" id="ARBA00022737"/>
    </source>
</evidence>
<keyword evidence="8 21" id="KW-0812">Transmembrane</keyword>
<evidence type="ECO:0000256" key="7">
    <source>
        <dbReference type="ARBA" id="ARBA00022679"/>
    </source>
</evidence>
<dbReference type="Pfam" id="PF07714">
    <property type="entry name" value="PK_Tyr_Ser-Thr"/>
    <property type="match status" value="1"/>
</dbReference>
<evidence type="ECO:0000256" key="18">
    <source>
        <dbReference type="ARBA" id="ARBA00047899"/>
    </source>
</evidence>
<dbReference type="NCBIfam" id="TIGR00756">
    <property type="entry name" value="PPR"/>
    <property type="match status" value="3"/>
</dbReference>
<keyword evidence="16" id="KW-0675">Receptor</keyword>
<evidence type="ECO:0000256" key="4">
    <source>
        <dbReference type="ARBA" id="ARBA00022527"/>
    </source>
</evidence>
<evidence type="ECO:0000256" key="13">
    <source>
        <dbReference type="ARBA" id="ARBA00022840"/>
    </source>
</evidence>
<evidence type="ECO:0000256" key="1">
    <source>
        <dbReference type="ARBA" id="ARBA00004479"/>
    </source>
</evidence>
<dbReference type="GO" id="GO:0008270">
    <property type="term" value="F:zinc ion binding"/>
    <property type="evidence" value="ECO:0007669"/>
    <property type="project" value="InterPro"/>
</dbReference>
<comment type="subcellular location">
    <subcellularLocation>
        <location evidence="1">Membrane</location>
        <topology evidence="1">Single-pass type I membrane protein</topology>
    </subcellularLocation>
</comment>
<dbReference type="InterPro" id="IPR008271">
    <property type="entry name" value="Ser/Thr_kinase_AS"/>
</dbReference>
<evidence type="ECO:0000256" key="21">
    <source>
        <dbReference type="SAM" id="Phobius"/>
    </source>
</evidence>
<dbReference type="PANTHER" id="PTHR48006:SF62">
    <property type="entry name" value="LEUCINE-RICH REPEAT TRANSMEMBRANE PROTEIN KINASE"/>
    <property type="match status" value="1"/>
</dbReference>
<keyword evidence="10" id="KW-0677">Repeat</keyword>
<dbReference type="GO" id="GO:0004674">
    <property type="term" value="F:protein serine/threonine kinase activity"/>
    <property type="evidence" value="ECO:0007669"/>
    <property type="project" value="UniProtKB-KW"/>
</dbReference>
<dbReference type="CDD" id="cd14066">
    <property type="entry name" value="STKc_IRAK"/>
    <property type="match status" value="1"/>
</dbReference>
<dbReference type="PROSITE" id="PS51375">
    <property type="entry name" value="PPR"/>
    <property type="match status" value="3"/>
</dbReference>
<dbReference type="InterPro" id="IPR001245">
    <property type="entry name" value="Ser-Thr/Tyr_kinase_cat_dom"/>
</dbReference>
<dbReference type="SUPFAM" id="SSF52058">
    <property type="entry name" value="L domain-like"/>
    <property type="match status" value="1"/>
</dbReference>
<evidence type="ECO:0000256" key="8">
    <source>
        <dbReference type="ARBA" id="ARBA00022692"/>
    </source>
</evidence>
<dbReference type="InterPro" id="IPR011990">
    <property type="entry name" value="TPR-like_helical_dom_sf"/>
</dbReference>
<dbReference type="InterPro" id="IPR021720">
    <property type="entry name" value="Malectin_dom"/>
</dbReference>
<dbReference type="FunFam" id="1.25.40.10:FF:000381">
    <property type="entry name" value="Pentatricopeptide repeat-containing protein"/>
    <property type="match status" value="1"/>
</dbReference>
<feature type="repeat" description="PPR" evidence="20">
    <location>
        <begin position="418"/>
        <end position="452"/>
    </location>
</feature>
<feature type="repeat" description="PPR" evidence="20">
    <location>
        <begin position="237"/>
        <end position="271"/>
    </location>
</feature>
<evidence type="ECO:0000256" key="19">
    <source>
        <dbReference type="ARBA" id="ARBA00048679"/>
    </source>
</evidence>
<dbReference type="GO" id="GO:0009451">
    <property type="term" value="P:RNA modification"/>
    <property type="evidence" value="ECO:0007669"/>
    <property type="project" value="UniProtKB-ARBA"/>
</dbReference>
<proteinExistence type="inferred from homology"/>
<evidence type="ECO:0000256" key="12">
    <source>
        <dbReference type="ARBA" id="ARBA00022777"/>
    </source>
</evidence>
<evidence type="ECO:0000256" key="9">
    <source>
        <dbReference type="ARBA" id="ARBA00022729"/>
    </source>
</evidence>
<dbReference type="InterPro" id="IPR002885">
    <property type="entry name" value="PPR_rpt"/>
</dbReference>
<evidence type="ECO:0000259" key="22">
    <source>
        <dbReference type="PROSITE" id="PS50011"/>
    </source>
</evidence>
<comment type="catalytic activity">
    <reaction evidence="18">
        <text>L-threonyl-[protein] + ATP = O-phospho-L-threonyl-[protein] + ADP + H(+)</text>
        <dbReference type="Rhea" id="RHEA:46608"/>
        <dbReference type="Rhea" id="RHEA-COMP:11060"/>
        <dbReference type="Rhea" id="RHEA-COMP:11605"/>
        <dbReference type="ChEBI" id="CHEBI:15378"/>
        <dbReference type="ChEBI" id="CHEBI:30013"/>
        <dbReference type="ChEBI" id="CHEBI:30616"/>
        <dbReference type="ChEBI" id="CHEBI:61977"/>
        <dbReference type="ChEBI" id="CHEBI:456216"/>
        <dbReference type="EC" id="2.7.11.1"/>
    </reaction>
</comment>
<dbReference type="GO" id="GO:0005524">
    <property type="term" value="F:ATP binding"/>
    <property type="evidence" value="ECO:0007669"/>
    <property type="project" value="UniProtKB-KW"/>
</dbReference>
<dbReference type="FunFam" id="3.30.200.20:FF:000140">
    <property type="entry name" value="Leucine-rich repeat receptor-like protein kinase"/>
    <property type="match status" value="1"/>
</dbReference>
<dbReference type="Pfam" id="PF00560">
    <property type="entry name" value="LRR_1"/>
    <property type="match status" value="1"/>
</dbReference>
<accession>A0A6A1VY03</accession>
<evidence type="ECO:0000256" key="6">
    <source>
        <dbReference type="ARBA" id="ARBA00022614"/>
    </source>
</evidence>
<dbReference type="SMART" id="SM00220">
    <property type="entry name" value="S_TKc"/>
    <property type="match status" value="1"/>
</dbReference>
<dbReference type="Gene3D" id="3.80.10.10">
    <property type="entry name" value="Ribonuclease Inhibitor"/>
    <property type="match status" value="1"/>
</dbReference>
<dbReference type="PROSITE" id="PS00108">
    <property type="entry name" value="PROTEIN_KINASE_ST"/>
    <property type="match status" value="1"/>
</dbReference>
<comment type="caution">
    <text evidence="23">The sequence shown here is derived from an EMBL/GenBank/DDBJ whole genome shotgun (WGS) entry which is preliminary data.</text>
</comment>
<dbReference type="Pfam" id="PF11721">
    <property type="entry name" value="Malectin"/>
    <property type="match status" value="1"/>
</dbReference>
<keyword evidence="24" id="KW-1185">Reference proteome</keyword>
<dbReference type="InterPro" id="IPR032867">
    <property type="entry name" value="DYW_dom"/>
</dbReference>
<evidence type="ECO:0000256" key="14">
    <source>
        <dbReference type="ARBA" id="ARBA00022989"/>
    </source>
</evidence>
<dbReference type="InterPro" id="IPR000719">
    <property type="entry name" value="Prot_kinase_dom"/>
</dbReference>
<evidence type="ECO:0000313" key="23">
    <source>
        <dbReference type="EMBL" id="KAB1216936.1"/>
    </source>
</evidence>
<keyword evidence="13" id="KW-0067">ATP-binding</keyword>
<dbReference type="InterPro" id="IPR046848">
    <property type="entry name" value="E_motif"/>
</dbReference>
<dbReference type="OrthoDB" id="663146at2759"/>
<sequence>MTNFSAGSRLLFSWFLKQEVQQPSSDDYFSKNNEFATWLKEEKNVFFSDLSSESAHELFSDFAKAWNNQKLESRYYEGIASGPRTSHRWKIKVYLLERSIIIGVISIRIVRGVEEGTSPYRSVTGESPNRGTHFNSPAVFTASASNRSELAGWQKTSNRRFFRRARKPWLPSFKPPEPRNLLCRFSNIIVGRAVHGLCIKGLVRLSVFSSNTLINMYSKFGNIQCAWDVFDKMSQINESSWNNMMSGFVRVGWYPETFGFFREMCGHGVKPSGFLIASLVTACDRSHCMLHEGLQVHGLVVKIGLSCDVFVGTSLLNFYGTYGPVSMSLKLFEERNVVTWTSLMVGYSDCGDLRQAIDLYLLMRREGMANNALELFSEMIWMRKARNQLQCNALITMYGRSGMMVDAKKVFQTIPERDEVTWNALIGGHSENEEPDEVVEAFKLMREDGIPNSIAWNAVIAANVYFGNGEEALRLIANMRRAGVELDQFSFSLALAVTANLAMLEEGKQLHLLAIKLGFDSDYFVINTAMDMYAKCGEIDDVLRILPLPCNSHAGLVDEGLAYYASMTTEFGVPAGVEHCACIIDLLGRSGRLAEAETFIEDMPKAAGHLFEMAPSDDSAYVLYSNVCATSGRWEDAESVRRQMGSNSIKKKPAYSWVKLKNKVSSFGMGDQSHPETKQIFTKLGELRKMIQEAGYVPDIAYALHDMDEEQKEHNLWNHSERIALAFGLINTPEVKALNSIFQRWKIAARQDQWNISGEPCSGAATDNTSFTNTDYNPFIKCKCSYNNGTTCHITALKVYELDIVGVLPDELWTLAYLTNLSFGINALSGKLPVELGKLTDLRSLAFGFNNFSGPLPSELGNLTKLEQLYFDSSGISGEIPQTFAELKNLIIMFGSNTELTGRIPSFIGNWSALQTLKLQGNSFEGSIPSAFSNLTSLTDLRISDLSNGSSSLAFIKEMKSLSILILRNNNISDSMPSNIGEYQSLWHLFLGNNKLNGTIPTTKSTTLLNIGLPSDYNFAVNCGGPPITSSGIVYESDNDMLGPATYYVTDTKRWAVSNVGYFAESDNPQYTSSTSSHITNTSDVRLFQTSRISASSLRYYGLGLENGNYTVSLQFAETAFQGSFRWSTLGTRLFDIYIQGNLVSKDFNIQREAGGVTFRAVQKGFKAQGKGLAAYLLELSSILYGELDVEFPLRDASMSKRGNVGCGYIRTTKEHLQHNLMSFKVPWRRCKISSSWKKLQDNMKIGKQKRKYLISEYFLPITFDRQLQYFRPTVSNNPTTKKKNRTSLIVGIVVGGVVSFLAVFAVLCLVKRKRQQTDEDEDFLGIDVRPYTFSYSELKTATDDFSPSNKLGEGGFGPVYMGTLIDGRVVAVKQLSLASHQGKNQFITEIATISAVQHRNLVKLYGCCIEGEKRLLVYEYLQNRSLDQVLFGERSLNLDWPTRFDICMGIARGLAYLHEESRVRIVHRDVKASNILLDSDFVPKISDFGLAKLYDDKKTHISTRIAGTIGYLAPEYAMRGHLTEKADVFSFGVVALEIVSGRPNSDSSLEEEKLYLLEWAWHLHENRRDIELLDSQLPSYSEEESKRVIGVGLLCSQSSPTKAINVTCSGNAFRRCRGEP</sequence>
<feature type="domain" description="Protein kinase" evidence="22">
    <location>
        <begin position="1346"/>
        <end position="1621"/>
    </location>
</feature>
<dbReference type="Gene3D" id="2.60.120.430">
    <property type="entry name" value="Galactose-binding lectin"/>
    <property type="match status" value="1"/>
</dbReference>
<dbReference type="FunFam" id="3.80.10.10:FF:000041">
    <property type="entry name" value="LRR receptor-like serine/threonine-protein kinase ERECTA"/>
    <property type="match status" value="1"/>
</dbReference>
<protein>
    <recommendedName>
        <fullName evidence="3">non-specific serine/threonine protein kinase</fullName>
        <ecNumber evidence="3">2.7.11.1</ecNumber>
    </recommendedName>
</protein>
<keyword evidence="12" id="KW-0418">Kinase</keyword>
<evidence type="ECO:0000313" key="24">
    <source>
        <dbReference type="Proteomes" id="UP000516437"/>
    </source>
</evidence>
<evidence type="ECO:0000256" key="2">
    <source>
        <dbReference type="ARBA" id="ARBA00006643"/>
    </source>
</evidence>
<keyword evidence="9" id="KW-0732">Signal</keyword>
<dbReference type="Proteomes" id="UP000516437">
    <property type="component" value="Chromosome 4"/>
</dbReference>
<evidence type="ECO:0000256" key="17">
    <source>
        <dbReference type="ARBA" id="ARBA00023180"/>
    </source>
</evidence>
<evidence type="ECO:0000256" key="16">
    <source>
        <dbReference type="ARBA" id="ARBA00023170"/>
    </source>
</evidence>
<feature type="transmembrane region" description="Helical" evidence="21">
    <location>
        <begin position="1289"/>
        <end position="1311"/>
    </location>
</feature>
<dbReference type="FunFam" id="1.10.510.10:FF:000044">
    <property type="entry name" value="Putative LRR receptor-like serine/threonine-protein kinase"/>
    <property type="match status" value="1"/>
</dbReference>
<dbReference type="EC" id="2.7.11.1" evidence="3"/>
<dbReference type="InterPro" id="IPR001611">
    <property type="entry name" value="Leu-rich_rpt"/>
</dbReference>
<dbReference type="GO" id="GO:0005886">
    <property type="term" value="C:plasma membrane"/>
    <property type="evidence" value="ECO:0007669"/>
    <property type="project" value="TreeGrafter"/>
</dbReference>
<dbReference type="Gene3D" id="1.25.40.10">
    <property type="entry name" value="Tetratricopeptide repeat domain"/>
    <property type="match status" value="4"/>
</dbReference>
<keyword evidence="11" id="KW-0547">Nucleotide-binding</keyword>
<comment type="catalytic activity">
    <reaction evidence="19">
        <text>L-seryl-[protein] + ATP = O-phospho-L-seryl-[protein] + ADP + H(+)</text>
        <dbReference type="Rhea" id="RHEA:17989"/>
        <dbReference type="Rhea" id="RHEA-COMP:9863"/>
        <dbReference type="Rhea" id="RHEA-COMP:11604"/>
        <dbReference type="ChEBI" id="CHEBI:15378"/>
        <dbReference type="ChEBI" id="CHEBI:29999"/>
        <dbReference type="ChEBI" id="CHEBI:30616"/>
        <dbReference type="ChEBI" id="CHEBI:83421"/>
        <dbReference type="ChEBI" id="CHEBI:456216"/>
        <dbReference type="EC" id="2.7.11.1"/>
    </reaction>
</comment>
<dbReference type="InterPro" id="IPR032675">
    <property type="entry name" value="LRR_dom_sf"/>
</dbReference>
<dbReference type="Gene3D" id="1.10.510.10">
    <property type="entry name" value="Transferase(Phosphotransferase) domain 1"/>
    <property type="match status" value="1"/>
</dbReference>